<dbReference type="Pfam" id="PF13280">
    <property type="entry name" value="WYL"/>
    <property type="match status" value="1"/>
</dbReference>
<dbReference type="Pfam" id="PF25583">
    <property type="entry name" value="WCX"/>
    <property type="match status" value="1"/>
</dbReference>
<proteinExistence type="predicted"/>
<reference evidence="3 4" key="1">
    <citation type="journal article" date="2017" name="Genome Announc.">
        <title>Complete Genome Sequences of Two Acetylene-Fermenting Pelobacter acetylenicus Strains.</title>
        <authorList>
            <person name="Sutton J.M."/>
            <person name="Baesman S.M."/>
            <person name="Fierst J.L."/>
            <person name="Poret-Peterson A.T."/>
            <person name="Oremland R.S."/>
            <person name="Dunlap D.S."/>
            <person name="Akob D.M."/>
        </authorList>
    </citation>
    <scope>NUCLEOTIDE SEQUENCE [LARGE SCALE GENOMIC DNA]</scope>
    <source>
        <strain evidence="3 4">SFB93</strain>
    </source>
</reference>
<protein>
    <submittedName>
        <fullName evidence="3">Transcriptional regulator</fullName>
    </submittedName>
</protein>
<evidence type="ECO:0000259" key="1">
    <source>
        <dbReference type="Pfam" id="PF13280"/>
    </source>
</evidence>
<dbReference type="EMBL" id="CP015519">
    <property type="protein sequence ID" value="APG27195.1"/>
    <property type="molecule type" value="Genomic_DNA"/>
</dbReference>
<evidence type="ECO:0000259" key="2">
    <source>
        <dbReference type="Pfam" id="PF25583"/>
    </source>
</evidence>
<accession>A0A1L3GMS4</accession>
<feature type="domain" description="WCX" evidence="2">
    <location>
        <begin position="240"/>
        <end position="316"/>
    </location>
</feature>
<name>A0A1L3GMS4_9BACT</name>
<keyword evidence="4" id="KW-1185">Reference proteome</keyword>
<sequence length="321" mass="37874">MGDFLAFERFYWFDSQIRKNAYPNLRHLSEHFEIDRRTASRTLDFMRDRMKAPLIYWSKKRGYSYTDNSYELPRFQITQEELLSLLLARQLLSPSAGGLISEQILSFFQKLISVDSQICMSPDRLDEIFSATWIGYTPTTATVFQTIFQGLLEQRVIEFSYTTPRDGVVTNRTAEPHHLQHYMGNWIMIALCHLRNEWRTFTVSRIDKVKLKNDIFSFKPREEWESQLAGGFGLFQGKELVDVILRFNPFRTRWIKGECWHPQQRVEELTDGSLRMTFPVAAFHEVKMRILQYGADVVVEAPEKLRTEIAEEIEKMNLVYK</sequence>
<dbReference type="STRING" id="1842532.A7E78_04700"/>
<dbReference type="AlphaFoldDB" id="A0A1L3GMS4"/>
<dbReference type="Proteomes" id="UP000182517">
    <property type="component" value="Chromosome"/>
</dbReference>
<feature type="domain" description="WYL" evidence="1">
    <location>
        <begin position="143"/>
        <end position="210"/>
    </location>
</feature>
<dbReference type="InterPro" id="IPR026881">
    <property type="entry name" value="WYL_dom"/>
</dbReference>
<dbReference type="PANTHER" id="PTHR34580:SF3">
    <property type="entry name" value="PROTEIN PAFB"/>
    <property type="match status" value="1"/>
</dbReference>
<dbReference type="RefSeq" id="WP_072283159.1">
    <property type="nucleotide sequence ID" value="NZ_CP015519.1"/>
</dbReference>
<gene>
    <name evidence="3" type="ORF">A7E78_04700</name>
</gene>
<dbReference type="OrthoDB" id="9787242at2"/>
<evidence type="ECO:0000313" key="4">
    <source>
        <dbReference type="Proteomes" id="UP000182517"/>
    </source>
</evidence>
<dbReference type="PANTHER" id="PTHR34580">
    <property type="match status" value="1"/>
</dbReference>
<evidence type="ECO:0000313" key="3">
    <source>
        <dbReference type="EMBL" id="APG27195.1"/>
    </source>
</evidence>
<dbReference type="PROSITE" id="PS52050">
    <property type="entry name" value="WYL"/>
    <property type="match status" value="1"/>
</dbReference>
<organism evidence="3 4">
    <name type="scientific">Syntrophotalea acetylenivorans</name>
    <dbReference type="NCBI Taxonomy" id="1842532"/>
    <lineage>
        <taxon>Bacteria</taxon>
        <taxon>Pseudomonadati</taxon>
        <taxon>Thermodesulfobacteriota</taxon>
        <taxon>Desulfuromonadia</taxon>
        <taxon>Desulfuromonadales</taxon>
        <taxon>Syntrophotaleaceae</taxon>
        <taxon>Syntrophotalea</taxon>
    </lineage>
</organism>
<dbReference type="KEGG" id="pef:A7E78_04700"/>
<dbReference type="InterPro" id="IPR051534">
    <property type="entry name" value="CBASS_pafABC_assoc_protein"/>
</dbReference>
<dbReference type="InterPro" id="IPR057727">
    <property type="entry name" value="WCX_dom"/>
</dbReference>